<dbReference type="SUPFAM" id="SSF53720">
    <property type="entry name" value="ALDH-like"/>
    <property type="match status" value="1"/>
</dbReference>
<dbReference type="EMBL" id="JACIFH010000001">
    <property type="protein sequence ID" value="MBB4140817.1"/>
    <property type="molecule type" value="Genomic_DNA"/>
</dbReference>
<accession>A0AA40SRA8</accession>
<dbReference type="InterPro" id="IPR016163">
    <property type="entry name" value="Ald_DH_C"/>
</dbReference>
<evidence type="ECO:0000256" key="1">
    <source>
        <dbReference type="ARBA" id="ARBA00023002"/>
    </source>
</evidence>
<dbReference type="GO" id="GO:0033721">
    <property type="term" value="F:aldehyde dehydrogenase (NADP+) activity"/>
    <property type="evidence" value="ECO:0007669"/>
    <property type="project" value="UniProtKB-EC"/>
</dbReference>
<dbReference type="Gene3D" id="3.40.605.10">
    <property type="entry name" value="Aldehyde Dehydrogenase, Chain A, domain 1"/>
    <property type="match status" value="1"/>
</dbReference>
<dbReference type="Pfam" id="PF00171">
    <property type="entry name" value="Aldedh"/>
    <property type="match status" value="1"/>
</dbReference>
<organism evidence="3 4">
    <name type="scientific">Microbacterium invictum</name>
    <dbReference type="NCBI Taxonomy" id="515415"/>
    <lineage>
        <taxon>Bacteria</taxon>
        <taxon>Bacillati</taxon>
        <taxon>Actinomycetota</taxon>
        <taxon>Actinomycetes</taxon>
        <taxon>Micrococcales</taxon>
        <taxon>Microbacteriaceae</taxon>
        <taxon>Microbacterium</taxon>
    </lineage>
</organism>
<dbReference type="Proteomes" id="UP000549113">
    <property type="component" value="Unassembled WGS sequence"/>
</dbReference>
<evidence type="ECO:0000259" key="2">
    <source>
        <dbReference type="Pfam" id="PF00171"/>
    </source>
</evidence>
<reference evidence="3 4" key="1">
    <citation type="submission" date="2020-08" db="EMBL/GenBank/DDBJ databases">
        <title>Sequencing the genomes of 1000 actinobacteria strains.</title>
        <authorList>
            <person name="Klenk H.-P."/>
        </authorList>
    </citation>
    <scope>NUCLEOTIDE SEQUENCE [LARGE SCALE GENOMIC DNA]</scope>
    <source>
        <strain evidence="3 4">DSM 19600</strain>
    </source>
</reference>
<dbReference type="InterPro" id="IPR015590">
    <property type="entry name" value="Aldehyde_DH_dom"/>
</dbReference>
<feature type="domain" description="Aldehyde dehydrogenase" evidence="2">
    <location>
        <begin position="32"/>
        <end position="479"/>
    </location>
</feature>
<dbReference type="CDD" id="cd07129">
    <property type="entry name" value="ALDH_KGSADH"/>
    <property type="match status" value="1"/>
</dbReference>
<evidence type="ECO:0000313" key="4">
    <source>
        <dbReference type="Proteomes" id="UP000549113"/>
    </source>
</evidence>
<dbReference type="InterPro" id="IPR016161">
    <property type="entry name" value="Ald_DH/histidinol_DH"/>
</dbReference>
<dbReference type="PANTHER" id="PTHR43353:SF3">
    <property type="entry name" value="ALDEHYDE DEHYDROGENASE-RELATED"/>
    <property type="match status" value="1"/>
</dbReference>
<name>A0AA40SRA8_9MICO</name>
<dbReference type="InterPro" id="IPR044151">
    <property type="entry name" value="ALDH_KGSADH"/>
</dbReference>
<proteinExistence type="predicted"/>
<protein>
    <submittedName>
        <fullName evidence="3">NADP-dependent aldehyde dehydrogenase</fullName>
        <ecNumber evidence="3">1.2.1.4</ecNumber>
    </submittedName>
</protein>
<dbReference type="AlphaFoldDB" id="A0AA40SRA8"/>
<sequence length="538" mass="55546">MTDPSDARTAASPTDILGASVIGGRSVRGGDGEIAAIDPRTGVELEPSVGLIGSEELDRAASLAAEAFSRFRATTPLQRAALLESIAKNLEAIAEVLADRVVLETGLPRVRAVSETGRTTGQLRLFADVLREGVFHDARIDRAQPDRSPVPRADIRLRKIALGPVAVFGASNFPLAFSVAGGDTASALAAGCPVIVKAHGAHPGTSELVGRAIADAVAANGLHPGVFALVFGRGEQIGKRLVEHPAIAAVGFTGSRRGGSALVQAAARRAVPIPVYAEMSSINPVFLLPSVLADADALAASWIGSLTLGAGQFCTNPGLVFVPAGDAANTFIASAGRRVSAAPDATMLTPGIAAAYADATAKLSRTDGVTTVAEGEADDEIAHSGTPQIFAVDASTFLSETALQEEVFGAAGIIVTVRDVGQMIEILKGLEGQLTVTIHGDQTDEGVSQLIATAEERAGRILFNGWPTGVEVGHAMVHGGPYPATSDPRATSVGSLAIDRFLRPVSYQSFPAELLPEPVLDANPWQVWRQIDGTPGKV</sequence>
<gene>
    <name evidence="3" type="ORF">BKA10_002611</name>
</gene>
<dbReference type="InterPro" id="IPR016162">
    <property type="entry name" value="Ald_DH_N"/>
</dbReference>
<dbReference type="PANTHER" id="PTHR43353">
    <property type="entry name" value="SUCCINATE-SEMIALDEHYDE DEHYDROGENASE, MITOCHONDRIAL"/>
    <property type="match status" value="1"/>
</dbReference>
<dbReference type="EC" id="1.2.1.4" evidence="3"/>
<keyword evidence="4" id="KW-1185">Reference proteome</keyword>
<dbReference type="InterPro" id="IPR050740">
    <property type="entry name" value="Aldehyde_DH_Superfamily"/>
</dbReference>
<keyword evidence="1 3" id="KW-0560">Oxidoreductase</keyword>
<evidence type="ECO:0000313" key="3">
    <source>
        <dbReference type="EMBL" id="MBB4140817.1"/>
    </source>
</evidence>
<dbReference type="Gene3D" id="3.40.309.10">
    <property type="entry name" value="Aldehyde Dehydrogenase, Chain A, domain 2"/>
    <property type="match status" value="1"/>
</dbReference>
<dbReference type="RefSeq" id="WP_183500292.1">
    <property type="nucleotide sequence ID" value="NZ_JACIFH010000001.1"/>
</dbReference>
<comment type="caution">
    <text evidence="3">The sequence shown here is derived from an EMBL/GenBank/DDBJ whole genome shotgun (WGS) entry which is preliminary data.</text>
</comment>